<dbReference type="Gene3D" id="3.60.15.10">
    <property type="entry name" value="Ribonuclease Z/Hydroxyacylglutathione hydrolase-like"/>
    <property type="match status" value="1"/>
</dbReference>
<keyword evidence="1" id="KW-0732">Signal</keyword>
<dbReference type="GO" id="GO:0016787">
    <property type="term" value="F:hydrolase activity"/>
    <property type="evidence" value="ECO:0007669"/>
    <property type="project" value="UniProtKB-KW"/>
</dbReference>
<dbReference type="OrthoDB" id="8441428at2"/>
<reference evidence="3 4" key="1">
    <citation type="submission" date="2018-10" db="EMBL/GenBank/DDBJ databases">
        <title>Genomic Encyclopedia of Type Strains, Phase IV (KMG-IV): sequencing the most valuable type-strain genomes for metagenomic binning, comparative biology and taxonomic classification.</title>
        <authorList>
            <person name="Goeker M."/>
        </authorList>
    </citation>
    <scope>NUCLEOTIDE SEQUENCE [LARGE SCALE GENOMIC DNA]</scope>
    <source>
        <strain evidence="3 4">DSM 22228</strain>
    </source>
</reference>
<dbReference type="InterPro" id="IPR036866">
    <property type="entry name" value="RibonucZ/Hydroxyglut_hydro"/>
</dbReference>
<organism evidence="3 4">
    <name type="scientific">Orbus hercynius</name>
    <dbReference type="NCBI Taxonomy" id="593135"/>
    <lineage>
        <taxon>Bacteria</taxon>
        <taxon>Pseudomonadati</taxon>
        <taxon>Pseudomonadota</taxon>
        <taxon>Gammaproteobacteria</taxon>
        <taxon>Orbales</taxon>
        <taxon>Orbaceae</taxon>
        <taxon>Orbus</taxon>
    </lineage>
</organism>
<sequence length="291" mass="32509">MRSLQRLVLLFSLVVTLAACATQQAGKISHFDVYNSGSKAIFPVTSTIFYTQNEAMLIDAQFTAQDAEQLVKQIQQSGKPLSLIYISQSDPDFYFGLETILAAYPNARVVATPATVERIKQSGTDKLKYWRTKLGKQAPTKIVIPQALAGNVIHFGDEVFDIKGSDALHTYLWLPSRKMIVGGSLLSNNMYVWTADAKTVRDRLYWDNTIFEMLALQPSLAIPGHYLGNQPMGIEALEFTHQYLKTFDYILLTRDSSKEVIASMKKLYPGLGGEMNLEMSTKITLGEMAFN</sequence>
<dbReference type="PANTHER" id="PTHR42951:SF14">
    <property type="entry name" value="METALLO-BETA-LACTAMASE SUPERFAMILY PROTEIN"/>
    <property type="match status" value="1"/>
</dbReference>
<keyword evidence="3" id="KW-0378">Hydrolase</keyword>
<dbReference type="SUPFAM" id="SSF56281">
    <property type="entry name" value="Metallo-hydrolase/oxidoreductase"/>
    <property type="match status" value="1"/>
</dbReference>
<dbReference type="PANTHER" id="PTHR42951">
    <property type="entry name" value="METALLO-BETA-LACTAMASE DOMAIN-CONTAINING"/>
    <property type="match status" value="1"/>
</dbReference>
<feature type="signal peptide" evidence="1">
    <location>
        <begin position="1"/>
        <end position="21"/>
    </location>
</feature>
<dbReference type="SMART" id="SM00849">
    <property type="entry name" value="Lactamase_B"/>
    <property type="match status" value="1"/>
</dbReference>
<keyword evidence="4" id="KW-1185">Reference proteome</keyword>
<dbReference type="InterPro" id="IPR001279">
    <property type="entry name" value="Metallo-B-lactamas"/>
</dbReference>
<feature type="chain" id="PRO_5019713169" evidence="1">
    <location>
        <begin position="22"/>
        <end position="291"/>
    </location>
</feature>
<proteinExistence type="predicted"/>
<evidence type="ECO:0000259" key="2">
    <source>
        <dbReference type="SMART" id="SM00849"/>
    </source>
</evidence>
<protein>
    <submittedName>
        <fullName evidence="3">Glyoxylase-like metal-dependent hydrolase (Beta-lactamase superfamily II)</fullName>
    </submittedName>
</protein>
<dbReference type="AlphaFoldDB" id="A0A495RD06"/>
<feature type="domain" description="Metallo-beta-lactamase" evidence="2">
    <location>
        <begin position="43"/>
        <end position="225"/>
    </location>
</feature>
<dbReference type="Proteomes" id="UP000278542">
    <property type="component" value="Unassembled WGS sequence"/>
</dbReference>
<dbReference type="CDD" id="cd07739">
    <property type="entry name" value="metallo-hydrolase-like_MBL-fold"/>
    <property type="match status" value="1"/>
</dbReference>
<dbReference type="InterPro" id="IPR050855">
    <property type="entry name" value="NDM-1-like"/>
</dbReference>
<gene>
    <name evidence="3" type="ORF">DES39_1669</name>
</gene>
<accession>A0A495RD06</accession>
<name>A0A495RD06_9GAMM</name>
<evidence type="ECO:0000313" key="3">
    <source>
        <dbReference type="EMBL" id="RKS85160.1"/>
    </source>
</evidence>
<comment type="caution">
    <text evidence="3">The sequence shown here is derived from an EMBL/GenBank/DDBJ whole genome shotgun (WGS) entry which is preliminary data.</text>
</comment>
<dbReference type="EMBL" id="RBWY01000003">
    <property type="protein sequence ID" value="RKS85160.1"/>
    <property type="molecule type" value="Genomic_DNA"/>
</dbReference>
<dbReference type="PROSITE" id="PS51257">
    <property type="entry name" value="PROKAR_LIPOPROTEIN"/>
    <property type="match status" value="1"/>
</dbReference>
<dbReference type="RefSeq" id="WP_121145316.1">
    <property type="nucleotide sequence ID" value="NZ_RBWY01000003.1"/>
</dbReference>
<evidence type="ECO:0000256" key="1">
    <source>
        <dbReference type="SAM" id="SignalP"/>
    </source>
</evidence>
<evidence type="ECO:0000313" key="4">
    <source>
        <dbReference type="Proteomes" id="UP000278542"/>
    </source>
</evidence>